<dbReference type="InterPro" id="IPR025714">
    <property type="entry name" value="Methyltranfer_dom"/>
</dbReference>
<dbReference type="PANTHER" id="PTHR44068:SF1">
    <property type="entry name" value="HYPOTHETICAL LOC100005854"/>
    <property type="match status" value="1"/>
</dbReference>
<sequence>MEDKLAELLNLPPGSNVLDAGCGVGHVALHLATKFKYRIQGIDVISHHIDKAKRNFARAKLPEGQVAVRLMDYHHLESLDDQSFDGIYTMETFVHATDPKAVLAGFFQKLRPGGRLALFEYDHEFVNNSPDDMANSMRKINDFAAMPTNDLSHPGVFKDMLEEAGFTDVVVNDYSENIKPMTRLFYLIAYIPWLIVTFLGLEKHFINTVAGVESYRGHGRWRYVAISATKPGDAIENAKTR</sequence>
<evidence type="ECO:0000313" key="6">
    <source>
        <dbReference type="Proteomes" id="UP001187734"/>
    </source>
</evidence>
<keyword evidence="6" id="KW-1185">Reference proteome</keyword>
<gene>
    <name evidence="5" type="ORF">FTOL_04673</name>
</gene>
<keyword evidence="3" id="KW-0812">Transmembrane</keyword>
<dbReference type="InterPro" id="IPR050447">
    <property type="entry name" value="Erg6_SMT_methyltransf"/>
</dbReference>
<feature type="transmembrane region" description="Helical" evidence="3">
    <location>
        <begin position="184"/>
        <end position="201"/>
    </location>
</feature>
<accession>A0AAE8SGW9</accession>
<dbReference type="GO" id="GO:0005783">
    <property type="term" value="C:endoplasmic reticulum"/>
    <property type="evidence" value="ECO:0007669"/>
    <property type="project" value="TreeGrafter"/>
</dbReference>
<dbReference type="EMBL" id="ONZP01000143">
    <property type="protein sequence ID" value="SPJ74942.1"/>
    <property type="molecule type" value="Genomic_DNA"/>
</dbReference>
<dbReference type="SUPFAM" id="SSF53335">
    <property type="entry name" value="S-adenosyl-L-methionine-dependent methyltransferases"/>
    <property type="match status" value="1"/>
</dbReference>
<dbReference type="AlphaFoldDB" id="A0AAE8SGW9"/>
<dbReference type="Pfam" id="PF13847">
    <property type="entry name" value="Methyltransf_31"/>
    <property type="match status" value="1"/>
</dbReference>
<keyword evidence="3" id="KW-1133">Transmembrane helix</keyword>
<comment type="similarity">
    <text evidence="2">Belongs to the class I-like SAM-binding methyltransferase superfamily. Erg6/SMT family.</text>
</comment>
<keyword evidence="3" id="KW-0472">Membrane</keyword>
<evidence type="ECO:0000256" key="2">
    <source>
        <dbReference type="ARBA" id="ARBA00038188"/>
    </source>
</evidence>
<dbReference type="CDD" id="cd02440">
    <property type="entry name" value="AdoMet_MTases"/>
    <property type="match status" value="1"/>
</dbReference>
<dbReference type="GO" id="GO:0003838">
    <property type="term" value="F:sterol 24-C-methyltransferase activity"/>
    <property type="evidence" value="ECO:0007669"/>
    <property type="project" value="TreeGrafter"/>
</dbReference>
<reference evidence="5" key="1">
    <citation type="submission" date="2018-03" db="EMBL/GenBank/DDBJ databases">
        <authorList>
            <person name="Guldener U."/>
        </authorList>
    </citation>
    <scope>NUCLEOTIDE SEQUENCE</scope>
</reference>
<evidence type="ECO:0000313" key="5">
    <source>
        <dbReference type="EMBL" id="SPJ74942.1"/>
    </source>
</evidence>
<dbReference type="PANTHER" id="PTHR44068">
    <property type="entry name" value="ZGC:194242"/>
    <property type="match status" value="1"/>
</dbReference>
<dbReference type="Gene3D" id="3.40.50.150">
    <property type="entry name" value="Vaccinia Virus protein VP39"/>
    <property type="match status" value="1"/>
</dbReference>
<name>A0AAE8SGW9_9HYPO</name>
<protein>
    <submittedName>
        <fullName evidence="5">Related to ERG6 S-adenosyl-methionine delta-24-sterol-c-methyltransferase</fullName>
    </submittedName>
</protein>
<evidence type="ECO:0000256" key="1">
    <source>
        <dbReference type="ARBA" id="ARBA00022679"/>
    </source>
</evidence>
<proteinExistence type="inferred from homology"/>
<keyword evidence="1" id="KW-0808">Transferase</keyword>
<dbReference type="Proteomes" id="UP001187734">
    <property type="component" value="Unassembled WGS sequence"/>
</dbReference>
<organism evidence="5 6">
    <name type="scientific">Fusarium torulosum</name>
    <dbReference type="NCBI Taxonomy" id="33205"/>
    <lineage>
        <taxon>Eukaryota</taxon>
        <taxon>Fungi</taxon>
        <taxon>Dikarya</taxon>
        <taxon>Ascomycota</taxon>
        <taxon>Pezizomycotina</taxon>
        <taxon>Sordariomycetes</taxon>
        <taxon>Hypocreomycetidae</taxon>
        <taxon>Hypocreales</taxon>
        <taxon>Nectriaceae</taxon>
        <taxon>Fusarium</taxon>
    </lineage>
</organism>
<feature type="domain" description="Methyltransferase" evidence="4">
    <location>
        <begin position="14"/>
        <end position="140"/>
    </location>
</feature>
<evidence type="ECO:0000259" key="4">
    <source>
        <dbReference type="Pfam" id="PF13847"/>
    </source>
</evidence>
<comment type="caution">
    <text evidence="5">The sequence shown here is derived from an EMBL/GenBank/DDBJ whole genome shotgun (WGS) entry which is preliminary data.</text>
</comment>
<evidence type="ECO:0000256" key="3">
    <source>
        <dbReference type="SAM" id="Phobius"/>
    </source>
</evidence>
<dbReference type="InterPro" id="IPR029063">
    <property type="entry name" value="SAM-dependent_MTases_sf"/>
</dbReference>
<dbReference type="GO" id="GO:0006696">
    <property type="term" value="P:ergosterol biosynthetic process"/>
    <property type="evidence" value="ECO:0007669"/>
    <property type="project" value="TreeGrafter"/>
</dbReference>